<evidence type="ECO:0000256" key="2">
    <source>
        <dbReference type="ARBA" id="ARBA00022840"/>
    </source>
</evidence>
<keyword evidence="1" id="KW-0547">Nucleotide-binding</keyword>
<keyword evidence="2" id="KW-0067">ATP-binding</keyword>
<dbReference type="GO" id="GO:0030687">
    <property type="term" value="C:preribosome, large subunit precursor"/>
    <property type="evidence" value="ECO:0007669"/>
    <property type="project" value="TreeGrafter"/>
</dbReference>
<protein>
    <submittedName>
        <fullName evidence="3">Midasin-like</fullName>
    </submittedName>
</protein>
<proteinExistence type="predicted"/>
<feature type="non-terminal residue" evidence="3">
    <location>
        <position position="1"/>
    </location>
</feature>
<dbReference type="Pfam" id="PF17867">
    <property type="entry name" value="AAA_lid_7"/>
    <property type="match status" value="1"/>
</dbReference>
<dbReference type="Pfam" id="PF07728">
    <property type="entry name" value="AAA_5"/>
    <property type="match status" value="3"/>
</dbReference>
<dbReference type="SUPFAM" id="SSF52540">
    <property type="entry name" value="P-loop containing nucleoside triphosphate hydrolases"/>
    <property type="match status" value="2"/>
</dbReference>
<evidence type="ECO:0000313" key="3">
    <source>
        <dbReference type="EMBL" id="CAB4022437.1"/>
    </source>
</evidence>
<dbReference type="SMART" id="SM00382">
    <property type="entry name" value="AAA"/>
    <property type="match status" value="2"/>
</dbReference>
<dbReference type="GO" id="GO:0016887">
    <property type="term" value="F:ATP hydrolysis activity"/>
    <property type="evidence" value="ECO:0007669"/>
    <property type="project" value="InterPro"/>
</dbReference>
<accession>A0A6S7IWX3</accession>
<gene>
    <name evidence="3" type="ORF">PACLA_8A050605</name>
</gene>
<dbReference type="InterPro" id="IPR040848">
    <property type="entry name" value="AAA_lid_7"/>
</dbReference>
<dbReference type="OrthoDB" id="422220at2759"/>
<dbReference type="Gene3D" id="3.40.50.300">
    <property type="entry name" value="P-loop containing nucleotide triphosphate hydrolases"/>
    <property type="match status" value="2"/>
</dbReference>
<feature type="non-terminal residue" evidence="3">
    <location>
        <position position="876"/>
    </location>
</feature>
<reference evidence="3" key="1">
    <citation type="submission" date="2020-04" db="EMBL/GenBank/DDBJ databases">
        <authorList>
            <person name="Alioto T."/>
            <person name="Alioto T."/>
            <person name="Gomez Garrido J."/>
        </authorList>
    </citation>
    <scope>NUCLEOTIDE SEQUENCE</scope>
    <source>
        <strain evidence="3">A484AB</strain>
    </source>
</reference>
<dbReference type="GO" id="GO:0005634">
    <property type="term" value="C:nucleus"/>
    <property type="evidence" value="ECO:0007669"/>
    <property type="project" value="TreeGrafter"/>
</dbReference>
<keyword evidence="4" id="KW-1185">Reference proteome</keyword>
<evidence type="ECO:0000256" key="1">
    <source>
        <dbReference type="ARBA" id="ARBA00022741"/>
    </source>
</evidence>
<dbReference type="GO" id="GO:0005524">
    <property type="term" value="F:ATP binding"/>
    <property type="evidence" value="ECO:0007669"/>
    <property type="project" value="UniProtKB-KW"/>
</dbReference>
<name>A0A6S7IWX3_PARCT</name>
<dbReference type="Proteomes" id="UP001152795">
    <property type="component" value="Unassembled WGS sequence"/>
</dbReference>
<dbReference type="PANTHER" id="PTHR48103:SF2">
    <property type="entry name" value="MIDASIN"/>
    <property type="match status" value="1"/>
</dbReference>
<dbReference type="GO" id="GO:0000055">
    <property type="term" value="P:ribosomal large subunit export from nucleus"/>
    <property type="evidence" value="ECO:0007669"/>
    <property type="project" value="TreeGrafter"/>
</dbReference>
<dbReference type="InterPro" id="IPR027417">
    <property type="entry name" value="P-loop_NTPase"/>
</dbReference>
<dbReference type="FunFam" id="3.40.50.300:FF:000582">
    <property type="entry name" value="Midasin"/>
    <property type="match status" value="1"/>
</dbReference>
<dbReference type="AlphaFoldDB" id="A0A6S7IWX3"/>
<sequence length="876" mass="98926">IAGGSNIVCKFSLARLAKYRVFCADELDTFSQQSWSYEDKQQLLNKLGELMLDYKKGLCIAKHFRGILLEILKRTQSWVRENIKSKKLNHVKFSLTLSHLLPMFPYILSFVLKYFQENGPFFRQGMKSEDYTLVVETAYRFLSFSPTTFRGLWNWGILCQVNYLESDETKWFFVMAMSIVLNCNNIEKIELSNICDSSTISQTKALEELCYQVKTVDETQNENDVFNEIVFTENDLCEEHMIIANMLIPRISKTSLSSQELVAVPSMLRNVEALSIAFVSGKAVLVCGAVGSGKTSLVEHFATLTGRDKLPYMYKVQLGDQTDSKALIGSYCCSDVPGEFVWRPGILTRAVREGCWLLLEDIDCAPMDVISVLIPVLESRVLSIPGKENIQAAPGFRLFATQRIGQFSRRSNSECSLLEHLWSKVSIEPLTKYELEEIVVAKFPNLKPVANKLVDTFSLLSSDLQINSKPDTRIVNLSVDKRLSTVRDFMKWCRRLNALTNTGPTFLSSQDIFQEAMDCFCATISNLENRMSMALAIGAKLNLNKAKVEYVCRTYKPAVNLAPLCFTVGRITLNREQDGEQIEKPNFAFTRHSLALLESLAVCVSQNEPLLLVGETGTGKTSAIQYLASLCNRALVVVNMSQQSDSTDLIGGFKPMEMKQLIAPVREEFEALFCRTFSRKQNVKFLTNVQQCFGQRKWEVLFKLMMHTQQAALERLSKDTSTSDKNLLSLWKKVGQRVQHLRQQLKHVESAQMFSFVEGALVKAIKQGDWVLLDEINLATPETLECLNGILESQQGSVVVLERGDAEPIVRHEQFRMFACMNPANDVGKKELPAGIRNRFTEIFVSELQDIPDLNTLVFSYLQGLSPPVPLINGIV</sequence>
<organism evidence="3 4">
    <name type="scientific">Paramuricea clavata</name>
    <name type="common">Red gorgonian</name>
    <name type="synonym">Violescent sea-whip</name>
    <dbReference type="NCBI Taxonomy" id="317549"/>
    <lineage>
        <taxon>Eukaryota</taxon>
        <taxon>Metazoa</taxon>
        <taxon>Cnidaria</taxon>
        <taxon>Anthozoa</taxon>
        <taxon>Octocorallia</taxon>
        <taxon>Malacalcyonacea</taxon>
        <taxon>Plexauridae</taxon>
        <taxon>Paramuricea</taxon>
    </lineage>
</organism>
<dbReference type="EMBL" id="CACRXK020011978">
    <property type="protein sequence ID" value="CAB4022437.1"/>
    <property type="molecule type" value="Genomic_DNA"/>
</dbReference>
<comment type="caution">
    <text evidence="3">The sequence shown here is derived from an EMBL/GenBank/DDBJ whole genome shotgun (WGS) entry which is preliminary data.</text>
</comment>
<dbReference type="PANTHER" id="PTHR48103">
    <property type="entry name" value="MIDASIN-RELATED"/>
    <property type="match status" value="1"/>
</dbReference>
<dbReference type="GO" id="GO:0000027">
    <property type="term" value="P:ribosomal large subunit assembly"/>
    <property type="evidence" value="ECO:0007669"/>
    <property type="project" value="TreeGrafter"/>
</dbReference>
<dbReference type="InterPro" id="IPR011704">
    <property type="entry name" value="ATPase_dyneun-rel_AAA"/>
</dbReference>
<evidence type="ECO:0000313" key="4">
    <source>
        <dbReference type="Proteomes" id="UP001152795"/>
    </source>
</evidence>
<dbReference type="InterPro" id="IPR003593">
    <property type="entry name" value="AAA+_ATPase"/>
</dbReference>